<keyword evidence="3" id="KW-0808">Transferase</keyword>
<reference evidence="3" key="1">
    <citation type="journal article" date="2023" name="Nat. Commun.">
        <title>Diploid and tetraploid genomes of Acorus and the evolution of monocots.</title>
        <authorList>
            <person name="Ma L."/>
            <person name="Liu K.W."/>
            <person name="Li Z."/>
            <person name="Hsiao Y.Y."/>
            <person name="Qi Y."/>
            <person name="Fu T."/>
            <person name="Tang G.D."/>
            <person name="Zhang D."/>
            <person name="Sun W.H."/>
            <person name="Liu D.K."/>
            <person name="Li Y."/>
            <person name="Chen G.Z."/>
            <person name="Liu X.D."/>
            <person name="Liao X.Y."/>
            <person name="Jiang Y.T."/>
            <person name="Yu X."/>
            <person name="Hao Y."/>
            <person name="Huang J."/>
            <person name="Zhao X.W."/>
            <person name="Ke S."/>
            <person name="Chen Y.Y."/>
            <person name="Wu W.L."/>
            <person name="Hsu J.L."/>
            <person name="Lin Y.F."/>
            <person name="Huang M.D."/>
            <person name="Li C.Y."/>
            <person name="Huang L."/>
            <person name="Wang Z.W."/>
            <person name="Zhao X."/>
            <person name="Zhong W.Y."/>
            <person name="Peng D.H."/>
            <person name="Ahmad S."/>
            <person name="Lan S."/>
            <person name="Zhang J.S."/>
            <person name="Tsai W.C."/>
            <person name="Van de Peer Y."/>
            <person name="Liu Z.J."/>
        </authorList>
    </citation>
    <scope>NUCLEOTIDE SEQUENCE</scope>
    <source>
        <strain evidence="3">SCP</strain>
    </source>
</reference>
<sequence>MRFISIDCGCNESYVDGTTTIEYKSDDQYISTGETHHVSPEYNPDGRALQTLRSFPTGVRNCYDIDISKGKGGKYLLRTVFYYGNYDGLNSAPEFDLYVGVNLWAVVRTSNNKTVFELVMVAQTNTVSVCLVNTEKGTPYILTIELRPLSDALYPAATYNTSLTFQRRANFAAATNEILRGREGKSARVWTVEALIGHVVKGGLATEVETFTTACRREVGN</sequence>
<evidence type="ECO:0000256" key="1">
    <source>
        <dbReference type="ARBA" id="ARBA00004167"/>
    </source>
</evidence>
<dbReference type="GO" id="GO:0016020">
    <property type="term" value="C:membrane"/>
    <property type="evidence" value="ECO:0007669"/>
    <property type="project" value="UniProtKB-SubCell"/>
</dbReference>
<keyword evidence="3" id="KW-0418">Kinase</keyword>
<feature type="domain" description="Malectin-like" evidence="2">
    <location>
        <begin position="6"/>
        <end position="191"/>
    </location>
</feature>
<dbReference type="EMBL" id="JAUJYN010000008">
    <property type="protein sequence ID" value="KAK1265307.1"/>
    <property type="molecule type" value="Genomic_DNA"/>
</dbReference>
<dbReference type="GO" id="GO:0016301">
    <property type="term" value="F:kinase activity"/>
    <property type="evidence" value="ECO:0007669"/>
    <property type="project" value="UniProtKB-KW"/>
</dbReference>
<dbReference type="Pfam" id="PF12819">
    <property type="entry name" value="Malectin_like"/>
    <property type="match status" value="1"/>
</dbReference>
<dbReference type="PANTHER" id="PTHR45631">
    <property type="entry name" value="OS07G0107800 PROTEIN-RELATED"/>
    <property type="match status" value="1"/>
</dbReference>
<dbReference type="InterPro" id="IPR024788">
    <property type="entry name" value="Malectin-like_Carb-bd_dom"/>
</dbReference>
<accession>A0AAV9AMK1</accession>
<protein>
    <submittedName>
        <fullName evidence="3">Leucine-rich repeat receptor-like serine/threonine-protein kinase</fullName>
    </submittedName>
</protein>
<evidence type="ECO:0000313" key="4">
    <source>
        <dbReference type="Proteomes" id="UP001179952"/>
    </source>
</evidence>
<proteinExistence type="predicted"/>
<name>A0AAV9AMK1_ACOGR</name>
<organism evidence="3 4">
    <name type="scientific">Acorus gramineus</name>
    <name type="common">Dwarf sweet flag</name>
    <dbReference type="NCBI Taxonomy" id="55184"/>
    <lineage>
        <taxon>Eukaryota</taxon>
        <taxon>Viridiplantae</taxon>
        <taxon>Streptophyta</taxon>
        <taxon>Embryophyta</taxon>
        <taxon>Tracheophyta</taxon>
        <taxon>Spermatophyta</taxon>
        <taxon>Magnoliopsida</taxon>
        <taxon>Liliopsida</taxon>
        <taxon>Acoraceae</taxon>
        <taxon>Acorus</taxon>
    </lineage>
</organism>
<comment type="caution">
    <text evidence="3">The sequence shown here is derived from an EMBL/GenBank/DDBJ whole genome shotgun (WGS) entry which is preliminary data.</text>
</comment>
<gene>
    <name evidence="3" type="ORF">QJS04_geneDACA015715</name>
</gene>
<evidence type="ECO:0000259" key="2">
    <source>
        <dbReference type="Pfam" id="PF12819"/>
    </source>
</evidence>
<keyword evidence="3" id="KW-0675">Receptor</keyword>
<dbReference type="PANTHER" id="PTHR45631:SF68">
    <property type="entry name" value="REPEAT FAMILY PROTEIN, PUTATIVE, EXPRESSED-RELATED"/>
    <property type="match status" value="1"/>
</dbReference>
<dbReference type="AlphaFoldDB" id="A0AAV9AMK1"/>
<reference evidence="3" key="2">
    <citation type="submission" date="2023-06" db="EMBL/GenBank/DDBJ databases">
        <authorList>
            <person name="Ma L."/>
            <person name="Liu K.-W."/>
            <person name="Li Z."/>
            <person name="Hsiao Y.-Y."/>
            <person name="Qi Y."/>
            <person name="Fu T."/>
            <person name="Tang G."/>
            <person name="Zhang D."/>
            <person name="Sun W.-H."/>
            <person name="Liu D.-K."/>
            <person name="Li Y."/>
            <person name="Chen G.-Z."/>
            <person name="Liu X.-D."/>
            <person name="Liao X.-Y."/>
            <person name="Jiang Y.-T."/>
            <person name="Yu X."/>
            <person name="Hao Y."/>
            <person name="Huang J."/>
            <person name="Zhao X.-W."/>
            <person name="Ke S."/>
            <person name="Chen Y.-Y."/>
            <person name="Wu W.-L."/>
            <person name="Hsu J.-L."/>
            <person name="Lin Y.-F."/>
            <person name="Huang M.-D."/>
            <person name="Li C.-Y."/>
            <person name="Huang L."/>
            <person name="Wang Z.-W."/>
            <person name="Zhao X."/>
            <person name="Zhong W.-Y."/>
            <person name="Peng D.-H."/>
            <person name="Ahmad S."/>
            <person name="Lan S."/>
            <person name="Zhang J.-S."/>
            <person name="Tsai W.-C."/>
            <person name="Van De Peer Y."/>
            <person name="Liu Z.-J."/>
        </authorList>
    </citation>
    <scope>NUCLEOTIDE SEQUENCE</scope>
    <source>
        <strain evidence="3">SCP</strain>
        <tissue evidence="3">Leaves</tissue>
    </source>
</reference>
<dbReference type="Proteomes" id="UP001179952">
    <property type="component" value="Unassembled WGS sequence"/>
</dbReference>
<evidence type="ECO:0000313" key="3">
    <source>
        <dbReference type="EMBL" id="KAK1265307.1"/>
    </source>
</evidence>
<comment type="subcellular location">
    <subcellularLocation>
        <location evidence="1">Membrane</location>
        <topology evidence="1">Single-pass membrane protein</topology>
    </subcellularLocation>
</comment>
<keyword evidence="4" id="KW-1185">Reference proteome</keyword>